<name>A0A0D0DX76_9AGAM</name>
<dbReference type="Proteomes" id="UP000054538">
    <property type="component" value="Unassembled WGS sequence"/>
</dbReference>
<dbReference type="InterPro" id="IPR013935">
    <property type="entry name" value="Trs120_TRAPPC9"/>
</dbReference>
<dbReference type="STRING" id="930991.A0A0D0DX76"/>
<evidence type="ECO:0000256" key="2">
    <source>
        <dbReference type="ARBA" id="ARBA00023034"/>
    </source>
</evidence>
<dbReference type="Pfam" id="PF08626">
    <property type="entry name" value="TRAPPC9-Trs120"/>
    <property type="match status" value="1"/>
</dbReference>
<evidence type="ECO:0000259" key="8">
    <source>
        <dbReference type="Pfam" id="PF26283"/>
    </source>
</evidence>
<sequence>MSSYAFASLAQVRILLLPVGQIPRATFEAYAAEIRTFDSIRLGDIPGGAKDERARFMPSPLSGGYLHLSFPSHPSSLAHLPLTLFRPSHFDLGIIGIASCSPTCSLTSALDQFENALLEISSESSIFPFAKTCFAFQDDEGPHISPGENPPGLSMIPSVMGNKKLYIGTLLADLCSQILSEFGRVVHILETPIGNEYLNADLFPTLPAAADMPYALESNPHLFRSSFGSHSSQPELGSSRLSTPANSGLKRNSSSGPGVLQASNTLQRQPTLGPPPVKKRVSAVGTTSSHGRLFKVYGDFFLLSGRTQDAKIWYQEALNLFRTGMDPAWQASAMEGMAIISVLDSWAAGQGLQTSISDMKEPWMEINEQLSQAIAIYLKATIPSETGQDYSLLAFVYTSAVLRQTSLLFCVWSSKGWGALAFASMLQPGATNSWKRIVSDNSWANVERLSAITGITRSQIANTISQAHGPWLLHLGPHERLVVLQSMASIYNCLGFKRKEAYVLREVISCIMDLVVCGRGADDQLRKSDFGSASQVVRTADLENTDDAPAPASAEKGHLGIRRSENLEGNQSVIKLLTYVSKILGIDLESVSLAALPKAGGKQDSDSLIEDGLLSKDLSLEESLGDSFGWPELQVGVIPEAIAVAEALPDQLAVARFALSALKTMHSMLTTNDQYHLYQTASRALVVTRRRGDTSTIEYWAGCPVHSIAVLPLPLHRLPVENPTSLLASRRSSAAPANLMSGAVTDPFLYNPRKFMNPQGKTILVQGELVELVITLRNPFVFELELQSVSLITTGVDFECNSISPIVIPPESQYPITVSAIAKAPGMLNIKGCTVQAPNGAPRFFFLPLSTETEENRQARRQSMIKCENGRTKYAGLDSRPWEKGGKRFSTLLSPSKTQTQFLECTVIREQPLLRLRWTSLTHAAVMLYNGERSTIRLTLENVSALPIDFLRLSFEDSTITPAQEALSEGRLGVFETYETEYDLLHQQAFSWNQEKEPNFVKPGQKIVVSVTCLGKAGCTRGAIHVSYSYVHRNKDESESASETFHARQLTYPVTVTVYHILECHDMNIVPLDALSSISPSPSDPLGGSHEWCLFSIEIRNTYGLPFEVTFNRTQKDVPDATAFSVVPPGSMSRIIIPIKRFRLSDDVISRPIPTLSNRQFIVAKSSMSVAEEKAQRELFWYREELLKIVQGRWKEANGSRCGDLSLRQQRMTMHMLNTLRTDVAQIDLSLVQYAPDNDTPTIIKRRGGKFVVEPNTIVNAMAKVANTGPSSLAMMLNLIPSSEEHILFEGSLTDIPLGNVERGQSKVIEIPLCFLCVGHFELGVEVQLLGVPEERSRVGVGRVQVMVGTEESS</sequence>
<evidence type="ECO:0000313" key="9">
    <source>
        <dbReference type="EMBL" id="KIL00114.1"/>
    </source>
</evidence>
<dbReference type="InterPro" id="IPR058563">
    <property type="entry name" value="Trs120_TRAPPC9_N"/>
</dbReference>
<keyword evidence="10" id="KW-1185">Reference proteome</keyword>
<protein>
    <submittedName>
        <fullName evidence="9">Uncharacterized protein</fullName>
    </submittedName>
</protein>
<feature type="domain" description="Trs120/TRAPPC9 N-terminal" evidence="4">
    <location>
        <begin position="5"/>
        <end position="348"/>
    </location>
</feature>
<dbReference type="InterPro" id="IPR058568">
    <property type="entry name" value="Ig_TRAPPC9_Trs120_4th"/>
</dbReference>
<evidence type="ECO:0000256" key="1">
    <source>
        <dbReference type="ARBA" id="ARBA00004555"/>
    </source>
</evidence>
<dbReference type="HOGENOM" id="CLU_002231_2_1_1"/>
<evidence type="ECO:0000259" key="5">
    <source>
        <dbReference type="Pfam" id="PF26251"/>
    </source>
</evidence>
<feature type="domain" description="Trs120/TRAPPC9 first Ig-like" evidence="6">
    <location>
        <begin position="705"/>
        <end position="910"/>
    </location>
</feature>
<dbReference type="Pfam" id="PF26280">
    <property type="entry name" value="Ig_TRAPPC9-Trs120_2nd"/>
    <property type="match status" value="1"/>
</dbReference>
<dbReference type="InterPro" id="IPR058565">
    <property type="entry name" value="Ig_TRAPPC9_Trs120_1st"/>
</dbReference>
<dbReference type="Pfam" id="PF26282">
    <property type="entry name" value="Ig_TRAPPC9-Trs120_3rd"/>
    <property type="match status" value="1"/>
</dbReference>
<dbReference type="Pfam" id="PF26251">
    <property type="entry name" value="TPR_TRAPPC9-Trs120"/>
    <property type="match status" value="1"/>
</dbReference>
<evidence type="ECO:0000259" key="6">
    <source>
        <dbReference type="Pfam" id="PF26254"/>
    </source>
</evidence>
<dbReference type="GO" id="GO:0005802">
    <property type="term" value="C:trans-Golgi network"/>
    <property type="evidence" value="ECO:0007669"/>
    <property type="project" value="TreeGrafter"/>
</dbReference>
<evidence type="ECO:0000259" key="7">
    <source>
        <dbReference type="Pfam" id="PF26282"/>
    </source>
</evidence>
<organism evidence="9 10">
    <name type="scientific">Paxillus rubicundulus Ve08.2h10</name>
    <dbReference type="NCBI Taxonomy" id="930991"/>
    <lineage>
        <taxon>Eukaryota</taxon>
        <taxon>Fungi</taxon>
        <taxon>Dikarya</taxon>
        <taxon>Basidiomycota</taxon>
        <taxon>Agaricomycotina</taxon>
        <taxon>Agaricomycetes</taxon>
        <taxon>Agaricomycetidae</taxon>
        <taxon>Boletales</taxon>
        <taxon>Paxilineae</taxon>
        <taxon>Paxillaceae</taxon>
        <taxon>Paxillus</taxon>
    </lineage>
</organism>
<accession>A0A0D0DX76</accession>
<evidence type="ECO:0000256" key="3">
    <source>
        <dbReference type="SAM" id="MobiDB-lite"/>
    </source>
</evidence>
<feature type="domain" description="Trs120/TRAPPC9 third Ig-like" evidence="7">
    <location>
        <begin position="1088"/>
        <end position="1221"/>
    </location>
</feature>
<feature type="domain" description="Trs120/TRAPPC9 fourth Ig-like" evidence="8">
    <location>
        <begin position="1229"/>
        <end position="1335"/>
    </location>
</feature>
<dbReference type="PANTHER" id="PTHR21512:SF5">
    <property type="entry name" value="TRAFFICKING PROTEIN PARTICLE COMPLEX SUBUNIT 9"/>
    <property type="match status" value="1"/>
</dbReference>
<proteinExistence type="predicted"/>
<comment type="subcellular location">
    <subcellularLocation>
        <location evidence="1">Golgi apparatus</location>
    </subcellularLocation>
</comment>
<dbReference type="OrthoDB" id="27962at2759"/>
<dbReference type="InterPro" id="IPR058567">
    <property type="entry name" value="Ig_TRAPPC9_Trs120_3rd"/>
</dbReference>
<evidence type="ECO:0000259" key="4">
    <source>
        <dbReference type="Pfam" id="PF08626"/>
    </source>
</evidence>
<feature type="region of interest" description="Disordered" evidence="3">
    <location>
        <begin position="226"/>
        <end position="284"/>
    </location>
</feature>
<dbReference type="FunCoup" id="A0A0D0DX76">
    <property type="interactions" value="62"/>
</dbReference>
<evidence type="ECO:0000313" key="10">
    <source>
        <dbReference type="Proteomes" id="UP000054538"/>
    </source>
</evidence>
<dbReference type="InterPro" id="IPR058564">
    <property type="entry name" value="TPR_TRAPPC9_Trs120"/>
</dbReference>
<feature type="domain" description="Trs120/TRAPPC9 TPR region" evidence="5">
    <location>
        <begin position="366"/>
        <end position="691"/>
    </location>
</feature>
<keyword evidence="2" id="KW-0333">Golgi apparatus</keyword>
<dbReference type="EMBL" id="KN824841">
    <property type="protein sequence ID" value="KIL00114.1"/>
    <property type="molecule type" value="Genomic_DNA"/>
</dbReference>
<feature type="compositionally biased region" description="Polar residues" evidence="3">
    <location>
        <begin position="226"/>
        <end position="270"/>
    </location>
</feature>
<dbReference type="PANTHER" id="PTHR21512">
    <property type="entry name" value="TRAFFICKING PROTEIN PARTICLE COMPLEX SUBUNIT 9"/>
    <property type="match status" value="1"/>
</dbReference>
<reference evidence="9 10" key="1">
    <citation type="submission" date="2014-04" db="EMBL/GenBank/DDBJ databases">
        <authorList>
            <consortium name="DOE Joint Genome Institute"/>
            <person name="Kuo A."/>
            <person name="Kohler A."/>
            <person name="Jargeat P."/>
            <person name="Nagy L.G."/>
            <person name="Floudas D."/>
            <person name="Copeland A."/>
            <person name="Barry K.W."/>
            <person name="Cichocki N."/>
            <person name="Veneault-Fourrey C."/>
            <person name="LaButti K."/>
            <person name="Lindquist E.A."/>
            <person name="Lipzen A."/>
            <person name="Lundell T."/>
            <person name="Morin E."/>
            <person name="Murat C."/>
            <person name="Sun H."/>
            <person name="Tunlid A."/>
            <person name="Henrissat B."/>
            <person name="Grigoriev I.V."/>
            <person name="Hibbett D.S."/>
            <person name="Martin F."/>
            <person name="Nordberg H.P."/>
            <person name="Cantor M.N."/>
            <person name="Hua S.X."/>
        </authorList>
    </citation>
    <scope>NUCLEOTIDE SEQUENCE [LARGE SCALE GENOMIC DNA]</scope>
    <source>
        <strain evidence="9 10">Ve08.2h10</strain>
    </source>
</reference>
<reference evidence="10" key="2">
    <citation type="submission" date="2015-01" db="EMBL/GenBank/DDBJ databases">
        <title>Evolutionary Origins and Diversification of the Mycorrhizal Mutualists.</title>
        <authorList>
            <consortium name="DOE Joint Genome Institute"/>
            <consortium name="Mycorrhizal Genomics Consortium"/>
            <person name="Kohler A."/>
            <person name="Kuo A."/>
            <person name="Nagy L.G."/>
            <person name="Floudas D."/>
            <person name="Copeland A."/>
            <person name="Barry K.W."/>
            <person name="Cichocki N."/>
            <person name="Veneault-Fourrey C."/>
            <person name="LaButti K."/>
            <person name="Lindquist E.A."/>
            <person name="Lipzen A."/>
            <person name="Lundell T."/>
            <person name="Morin E."/>
            <person name="Murat C."/>
            <person name="Riley R."/>
            <person name="Ohm R."/>
            <person name="Sun H."/>
            <person name="Tunlid A."/>
            <person name="Henrissat B."/>
            <person name="Grigoriev I.V."/>
            <person name="Hibbett D.S."/>
            <person name="Martin F."/>
        </authorList>
    </citation>
    <scope>NUCLEOTIDE SEQUENCE [LARGE SCALE GENOMIC DNA]</scope>
    <source>
        <strain evidence="10">Ve08.2h10</strain>
    </source>
</reference>
<dbReference type="InParanoid" id="A0A0D0DX76"/>
<dbReference type="Pfam" id="PF26283">
    <property type="entry name" value="Ig_TRAPPC9-Trs120_4th"/>
    <property type="match status" value="1"/>
</dbReference>
<dbReference type="Pfam" id="PF26254">
    <property type="entry name" value="Ig_TRAPPC9-Trs120_1st"/>
    <property type="match status" value="1"/>
</dbReference>
<gene>
    <name evidence="9" type="ORF">PAXRUDRAFT_821992</name>
</gene>